<reference evidence="10 11" key="1">
    <citation type="submission" date="2024-09" db="EMBL/GenBank/DDBJ databases">
        <authorList>
            <person name="Sun Q."/>
            <person name="Mori K."/>
        </authorList>
    </citation>
    <scope>NUCLEOTIDE SEQUENCE [LARGE SCALE GENOMIC DNA]</scope>
    <source>
        <strain evidence="10 11">JCM 15389</strain>
    </source>
</reference>
<keyword evidence="3" id="KW-0645">Protease</keyword>
<proteinExistence type="inferred from homology"/>
<evidence type="ECO:0000256" key="3">
    <source>
        <dbReference type="ARBA" id="ARBA00022670"/>
    </source>
</evidence>
<dbReference type="Gene3D" id="3.40.630.10">
    <property type="entry name" value="Zn peptidases"/>
    <property type="match status" value="1"/>
</dbReference>
<evidence type="ECO:0000256" key="2">
    <source>
        <dbReference type="ARBA" id="ARBA00022438"/>
    </source>
</evidence>
<dbReference type="SUPFAM" id="SSF53187">
    <property type="entry name" value="Zn-dependent exopeptidases"/>
    <property type="match status" value="1"/>
</dbReference>
<evidence type="ECO:0000256" key="5">
    <source>
        <dbReference type="ARBA" id="ARBA00033172"/>
    </source>
</evidence>
<evidence type="ECO:0000256" key="7">
    <source>
        <dbReference type="ARBA" id="ARBA00050021"/>
    </source>
</evidence>
<dbReference type="NCBIfam" id="NF002073">
    <property type="entry name" value="PRK00913.1-2"/>
    <property type="match status" value="1"/>
</dbReference>
<feature type="domain" description="Cytosol aminopeptidase" evidence="9">
    <location>
        <begin position="183"/>
        <end position="190"/>
    </location>
</feature>
<comment type="caution">
    <text evidence="10">The sequence shown here is derived from an EMBL/GenBank/DDBJ whole genome shotgun (WGS) entry which is preliminary data.</text>
</comment>
<dbReference type="EMBL" id="JBHLYQ010000266">
    <property type="protein sequence ID" value="MFC0083116.1"/>
    <property type="molecule type" value="Genomic_DNA"/>
</dbReference>
<accession>A0ABV6C618</accession>
<dbReference type="Proteomes" id="UP001589788">
    <property type="component" value="Unassembled WGS sequence"/>
</dbReference>
<dbReference type="GO" id="GO:0004177">
    <property type="term" value="F:aminopeptidase activity"/>
    <property type="evidence" value="ECO:0007669"/>
    <property type="project" value="UniProtKB-KW"/>
</dbReference>
<organism evidence="10 11">
    <name type="scientific">Aciditerrimonas ferrireducens</name>
    <dbReference type="NCBI Taxonomy" id="667306"/>
    <lineage>
        <taxon>Bacteria</taxon>
        <taxon>Bacillati</taxon>
        <taxon>Actinomycetota</taxon>
        <taxon>Acidimicrobiia</taxon>
        <taxon>Acidimicrobiales</taxon>
        <taxon>Acidimicrobiaceae</taxon>
        <taxon>Aciditerrimonas</taxon>
    </lineage>
</organism>
<dbReference type="InterPro" id="IPR011356">
    <property type="entry name" value="Leucine_aapep/pepB"/>
</dbReference>
<protein>
    <recommendedName>
        <fullName evidence="7">Probable cytosol aminopeptidase</fullName>
    </recommendedName>
    <alternativeName>
        <fullName evidence="8">Leucine aminopeptidase</fullName>
    </alternativeName>
    <alternativeName>
        <fullName evidence="5">Leucyl aminopeptidase</fullName>
    </alternativeName>
</protein>
<evidence type="ECO:0000256" key="4">
    <source>
        <dbReference type="ARBA" id="ARBA00022801"/>
    </source>
</evidence>
<dbReference type="PRINTS" id="PR00481">
    <property type="entry name" value="LAMNOPPTDASE"/>
</dbReference>
<dbReference type="RefSeq" id="WP_377790855.1">
    <property type="nucleotide sequence ID" value="NZ_JBHLYQ010000266.1"/>
</dbReference>
<evidence type="ECO:0000256" key="6">
    <source>
        <dbReference type="ARBA" id="ARBA00049972"/>
    </source>
</evidence>
<comment type="similarity">
    <text evidence="1">Belongs to the peptidase M17 family.</text>
</comment>
<keyword evidence="4 10" id="KW-0378">Hydrolase</keyword>
<evidence type="ECO:0000256" key="1">
    <source>
        <dbReference type="ARBA" id="ARBA00009528"/>
    </source>
</evidence>
<gene>
    <name evidence="10" type="ORF">ACFFRE_13355</name>
</gene>
<sequence length="342" mass="34803">ALETALAQGRAVADAVWFARDLVNEPPSLLTPRAMAERVEAELAGRPGVSVEVWDEKRIAAEGLGGVLGVARGSAEPPRLLRLRYCPEGRGPAGLPHLAFVGKGITFDSGGLSLKTPAGMITMKTDMSGAAAVVAAVAALSTVQPAVQVTALAPLTENMPGGAAQKPGDVLRARNGKTIEVLNTDAEGRLILADALSLAVEAGAEAIVDLATLTGACVVALGNRIAGLFSNDDALADGVRRAAASAGEALWPLPLPEEYKAHIESEVADMKNVGKDGQAGAIAAALLLANFVGEVPWVHLDIAGPARSDEERGLLAKGATGFGVRTLCAWAEAVGAAGQLPG</sequence>
<feature type="non-terminal residue" evidence="10">
    <location>
        <position position="1"/>
    </location>
</feature>
<dbReference type="Pfam" id="PF00883">
    <property type="entry name" value="Peptidase_M17"/>
    <property type="match status" value="1"/>
</dbReference>
<dbReference type="PANTHER" id="PTHR11963">
    <property type="entry name" value="LEUCINE AMINOPEPTIDASE-RELATED"/>
    <property type="match status" value="1"/>
</dbReference>
<evidence type="ECO:0000313" key="10">
    <source>
        <dbReference type="EMBL" id="MFC0083116.1"/>
    </source>
</evidence>
<name>A0ABV6C618_9ACTN</name>
<comment type="function">
    <text evidence="6">Presumably involved in the processing and regular turnover of intracellular proteins. Catalyzes the removal of unsubstituted N-terminal amino acids from various peptides.</text>
</comment>
<evidence type="ECO:0000259" key="9">
    <source>
        <dbReference type="PROSITE" id="PS00631"/>
    </source>
</evidence>
<dbReference type="PROSITE" id="PS00631">
    <property type="entry name" value="CYTOSOL_AP"/>
    <property type="match status" value="1"/>
</dbReference>
<keyword evidence="11" id="KW-1185">Reference proteome</keyword>
<dbReference type="PANTHER" id="PTHR11963:SF23">
    <property type="entry name" value="CYTOSOL AMINOPEPTIDASE"/>
    <property type="match status" value="1"/>
</dbReference>
<keyword evidence="2 10" id="KW-0031">Aminopeptidase</keyword>
<dbReference type="InterPro" id="IPR000819">
    <property type="entry name" value="Peptidase_M17_C"/>
</dbReference>
<evidence type="ECO:0000313" key="11">
    <source>
        <dbReference type="Proteomes" id="UP001589788"/>
    </source>
</evidence>
<evidence type="ECO:0000256" key="8">
    <source>
        <dbReference type="ARBA" id="ARBA00050061"/>
    </source>
</evidence>
<dbReference type="CDD" id="cd00433">
    <property type="entry name" value="Peptidase_M17"/>
    <property type="match status" value="1"/>
</dbReference>